<feature type="transmembrane region" description="Helical" evidence="6">
    <location>
        <begin position="97"/>
        <end position="123"/>
    </location>
</feature>
<dbReference type="PANTHER" id="PTHR42826">
    <property type="entry name" value="DICARBOXYLATE TRANSPORTER 2.1, CHLOROPLASTIC"/>
    <property type="match status" value="1"/>
</dbReference>
<gene>
    <name evidence="7" type="primary">ybhI_3</name>
    <name evidence="7" type="ORF">NCTC10060_05352</name>
</gene>
<organism evidence="7 8">
    <name type="scientific">Salmonella diarizonae</name>
    <dbReference type="NCBI Taxonomy" id="59204"/>
    <lineage>
        <taxon>Bacteria</taxon>
        <taxon>Pseudomonadati</taxon>
        <taxon>Pseudomonadota</taxon>
        <taxon>Gammaproteobacteria</taxon>
        <taxon>Enterobacterales</taxon>
        <taxon>Enterobacteriaceae</taxon>
        <taxon>Salmonella</taxon>
    </lineage>
</organism>
<evidence type="ECO:0000313" key="7">
    <source>
        <dbReference type="EMBL" id="SUG58087.1"/>
    </source>
</evidence>
<evidence type="ECO:0000256" key="3">
    <source>
        <dbReference type="ARBA" id="ARBA00022692"/>
    </source>
</evidence>
<protein>
    <submittedName>
        <fullName evidence="7">Membrane transport protein</fullName>
    </submittedName>
</protein>
<dbReference type="InterPro" id="IPR030676">
    <property type="entry name" value="CitT-rel"/>
</dbReference>
<accession>A0A379U5G1</accession>
<dbReference type="InterPro" id="IPR001898">
    <property type="entry name" value="SLC13A/DASS"/>
</dbReference>
<evidence type="ECO:0000256" key="5">
    <source>
        <dbReference type="ARBA" id="ARBA00023136"/>
    </source>
</evidence>
<evidence type="ECO:0000256" key="2">
    <source>
        <dbReference type="ARBA" id="ARBA00007349"/>
    </source>
</evidence>
<evidence type="ECO:0000313" key="8">
    <source>
        <dbReference type="Proteomes" id="UP000254633"/>
    </source>
</evidence>
<proteinExistence type="inferred from homology"/>
<comment type="similarity">
    <text evidence="2">Belongs to the SLC13A/DASS transporter (TC 2.A.47) family. DIT1 subfamily.</text>
</comment>
<comment type="subcellular location">
    <subcellularLocation>
        <location evidence="1">Membrane</location>
        <topology evidence="1">Multi-pass membrane protein</topology>
    </subcellularLocation>
</comment>
<dbReference type="GO" id="GO:0022857">
    <property type="term" value="F:transmembrane transporter activity"/>
    <property type="evidence" value="ECO:0007669"/>
    <property type="project" value="InterPro"/>
</dbReference>
<feature type="transmembrane region" description="Helical" evidence="6">
    <location>
        <begin position="66"/>
        <end position="85"/>
    </location>
</feature>
<dbReference type="AlphaFoldDB" id="A0A379U5G1"/>
<evidence type="ECO:0000256" key="1">
    <source>
        <dbReference type="ARBA" id="ARBA00004141"/>
    </source>
</evidence>
<keyword evidence="3 6" id="KW-0812">Transmembrane</keyword>
<evidence type="ECO:0000256" key="4">
    <source>
        <dbReference type="ARBA" id="ARBA00022989"/>
    </source>
</evidence>
<sequence>MGIAWALTLAETLIAPVTPSNTARGGGIIHPVMRAIAESLGSEPGNRENGATGRYLALVNYNINPISSAMFITATAPNPLIVSFLTKGTDGVLNMTWGMWAIAALLPAVVSLVVMPIVIWWLYPPAVTRTPDAPQFARQKLTALGPLSLAEKITLAVFILLLCLWAGVLPCSWGAAGPSILPAPH</sequence>
<dbReference type="Proteomes" id="UP000254633">
    <property type="component" value="Unassembled WGS sequence"/>
</dbReference>
<feature type="transmembrane region" description="Helical" evidence="6">
    <location>
        <begin position="153"/>
        <end position="176"/>
    </location>
</feature>
<name>A0A379U5G1_SALDZ</name>
<keyword evidence="4 6" id="KW-1133">Transmembrane helix</keyword>
<keyword evidence="5 6" id="KW-0472">Membrane</keyword>
<reference evidence="7 8" key="1">
    <citation type="submission" date="2018-06" db="EMBL/GenBank/DDBJ databases">
        <authorList>
            <consortium name="Pathogen Informatics"/>
            <person name="Doyle S."/>
        </authorList>
    </citation>
    <scope>NUCLEOTIDE SEQUENCE [LARGE SCALE GENOMIC DNA]</scope>
    <source>
        <strain evidence="7 8">NCTC10060</strain>
    </source>
</reference>
<dbReference type="GO" id="GO:0016020">
    <property type="term" value="C:membrane"/>
    <property type="evidence" value="ECO:0007669"/>
    <property type="project" value="UniProtKB-SubCell"/>
</dbReference>
<dbReference type="EMBL" id="UGXH01000003">
    <property type="protein sequence ID" value="SUG58087.1"/>
    <property type="molecule type" value="Genomic_DNA"/>
</dbReference>
<evidence type="ECO:0000256" key="6">
    <source>
        <dbReference type="SAM" id="Phobius"/>
    </source>
</evidence>
<dbReference type="Pfam" id="PF00939">
    <property type="entry name" value="Na_sulph_symp"/>
    <property type="match status" value="1"/>
</dbReference>